<accession>A0A433PEQ6</accession>
<dbReference type="GO" id="GO:0005741">
    <property type="term" value="C:mitochondrial outer membrane"/>
    <property type="evidence" value="ECO:0007669"/>
    <property type="project" value="TreeGrafter"/>
</dbReference>
<comment type="caution">
    <text evidence="2">The sequence shown here is derived from an EMBL/GenBank/DDBJ whole genome shotgun (WGS) entry which is preliminary data.</text>
</comment>
<dbReference type="AlphaFoldDB" id="A0A433PEQ6"/>
<dbReference type="Pfam" id="PF10300">
    <property type="entry name" value="Iml2-TPR_39"/>
    <property type="match status" value="2"/>
</dbReference>
<dbReference type="GO" id="GO:0005634">
    <property type="term" value="C:nucleus"/>
    <property type="evidence" value="ECO:0007669"/>
    <property type="project" value="TreeGrafter"/>
</dbReference>
<feature type="non-terminal residue" evidence="2">
    <location>
        <position position="1"/>
    </location>
</feature>
<proteinExistence type="predicted"/>
<dbReference type="PANTHER" id="PTHR31859:SF1">
    <property type="entry name" value="TETRATRICOPEPTIDE REPEAT PROTEIN 39C"/>
    <property type="match status" value="1"/>
</dbReference>
<reference evidence="2 3" key="1">
    <citation type="journal article" date="2018" name="New Phytol.">
        <title>Phylogenomics of Endogonaceae and evolution of mycorrhizas within Mucoromycota.</title>
        <authorList>
            <person name="Chang Y."/>
            <person name="Desiro A."/>
            <person name="Na H."/>
            <person name="Sandor L."/>
            <person name="Lipzen A."/>
            <person name="Clum A."/>
            <person name="Barry K."/>
            <person name="Grigoriev I.V."/>
            <person name="Martin F.M."/>
            <person name="Stajich J.E."/>
            <person name="Smith M.E."/>
            <person name="Bonito G."/>
            <person name="Spatafora J.W."/>
        </authorList>
    </citation>
    <scope>NUCLEOTIDE SEQUENCE [LARGE SCALE GENOMIC DNA]</scope>
    <source>
        <strain evidence="2 3">AD002</strain>
    </source>
</reference>
<sequence length="547" mass="60796">NKILNTLGFTSYRPFALHLLHRAYDSSGIYSSLAALSLLAYYTSLALFGHHALLPSSLRLLDAHDILENMKKKYPRGKIWRLMEGKLNKMERNNRKGVEVLRDARRTIRKEKHSIPVGNGVGGSANGNNGSAKREKVFGELAQLQALAVYEMGWGQIFLGDYFQASETFFRLETMNNWSRAFYHYIATCCMFADEEYGKAALEFLQIPAMLHRRKSGTRLMPNEAFADRKIRVWRDKARQLDGLPPRRGRRTSQSEDEGLGRRRESFDSNSTNASSTSVLDGERLRQVVVVNPLWELVYLWNGIPQLGVNVLRTMCTSLERTIETHTPIIASTSSFASSVTSSSLISESAASFSSSPPSPVSAINVLCSTSELALLHLLYGTTVRELGEHSLAERSLHIVLDLGPRITEDRWVIPYALYEMAVLCCMVSGMGGEAVALSTPSLMGARRDQKIKEAKEFLKKAAEWNNGGGVATDRESGNGKHANGNGGPAGSTGDYDFDGRLHMRCQLLEERLTEEFIVTLIHTVPVSGTNMASVQKTPVTMYCHHI</sequence>
<dbReference type="Proteomes" id="UP000274822">
    <property type="component" value="Unassembled WGS sequence"/>
</dbReference>
<feature type="region of interest" description="Disordered" evidence="1">
    <location>
        <begin position="242"/>
        <end position="278"/>
    </location>
</feature>
<evidence type="ECO:0000313" key="3">
    <source>
        <dbReference type="Proteomes" id="UP000274822"/>
    </source>
</evidence>
<evidence type="ECO:0000256" key="1">
    <source>
        <dbReference type="SAM" id="MobiDB-lite"/>
    </source>
</evidence>
<name>A0A433PEQ6_9FUNG</name>
<evidence type="ECO:0000313" key="2">
    <source>
        <dbReference type="EMBL" id="RUS16022.1"/>
    </source>
</evidence>
<keyword evidence="3" id="KW-1185">Reference proteome</keyword>
<feature type="compositionally biased region" description="Polar residues" evidence="1">
    <location>
        <begin position="268"/>
        <end position="278"/>
    </location>
</feature>
<dbReference type="GO" id="GO:0005829">
    <property type="term" value="C:cytosol"/>
    <property type="evidence" value="ECO:0007669"/>
    <property type="project" value="TreeGrafter"/>
</dbReference>
<dbReference type="EMBL" id="RBNJ01024777">
    <property type="protein sequence ID" value="RUS16022.1"/>
    <property type="molecule type" value="Genomic_DNA"/>
</dbReference>
<protein>
    <submittedName>
        <fullName evidence="2">Uncharacterized protein</fullName>
    </submittedName>
</protein>
<feature type="region of interest" description="Disordered" evidence="1">
    <location>
        <begin position="469"/>
        <end position="494"/>
    </location>
</feature>
<organism evidence="2 3">
    <name type="scientific">Jimgerdemannia flammicorona</name>
    <dbReference type="NCBI Taxonomy" id="994334"/>
    <lineage>
        <taxon>Eukaryota</taxon>
        <taxon>Fungi</taxon>
        <taxon>Fungi incertae sedis</taxon>
        <taxon>Mucoromycota</taxon>
        <taxon>Mucoromycotina</taxon>
        <taxon>Endogonomycetes</taxon>
        <taxon>Endogonales</taxon>
        <taxon>Endogonaceae</taxon>
        <taxon>Jimgerdemannia</taxon>
    </lineage>
</organism>
<gene>
    <name evidence="2" type="ORF">BC938DRAFT_476722</name>
</gene>
<dbReference type="PANTHER" id="PTHR31859">
    <property type="entry name" value="TETRATRICOPEPTIDE REPEAT PROTEIN 39 FAMILY MEMBER"/>
    <property type="match status" value="1"/>
</dbReference>
<dbReference type="InterPro" id="IPR019412">
    <property type="entry name" value="IML2/TPR_39"/>
</dbReference>